<dbReference type="Proteomes" id="UP000015442">
    <property type="component" value="Unassembled WGS sequence"/>
</dbReference>
<evidence type="ECO:0000313" key="2">
    <source>
        <dbReference type="Proteomes" id="UP000015442"/>
    </source>
</evidence>
<reference evidence="1 2" key="1">
    <citation type="submission" date="2013-05" db="EMBL/GenBank/DDBJ databases">
        <authorList>
            <person name="Harkins D.M."/>
            <person name="Durkin A.S."/>
            <person name="Brinkac L.M."/>
            <person name="Haft D.H."/>
            <person name="Selengut J.D."/>
            <person name="Sanka R."/>
            <person name="DePew J."/>
            <person name="Purushe J."/>
            <person name="Hartskeerl R.A."/>
            <person name="Ahmed A."/>
            <person name="van der Linden H."/>
            <person name="Goris M.G.A."/>
            <person name="Vinetz J.M."/>
            <person name="Sutton G.G."/>
            <person name="Nierman W.C."/>
            <person name="Fouts D.E."/>
        </authorList>
    </citation>
    <scope>NUCLEOTIDE SEQUENCE [LARGE SCALE GENOMIC DNA]</scope>
    <source>
        <strain evidence="1 2">CZ214</strain>
    </source>
</reference>
<dbReference type="AlphaFoldDB" id="T0FPL1"/>
<sequence>MFSKKGDAFYFCYSELYNKYNVFARHLNFRKSSFCRSRKKS</sequence>
<gene>
    <name evidence="1" type="ORF">LEP1GSC059_4493</name>
</gene>
<name>T0FPL1_9LEPT</name>
<proteinExistence type="predicted"/>
<dbReference type="EMBL" id="AKWY02000019">
    <property type="protein sequence ID" value="EQA72114.1"/>
    <property type="molecule type" value="Genomic_DNA"/>
</dbReference>
<protein>
    <submittedName>
        <fullName evidence="1">Uncharacterized protein</fullName>
    </submittedName>
</protein>
<accession>T0FPL1</accession>
<comment type="caution">
    <text evidence="1">The sequence shown here is derived from an EMBL/GenBank/DDBJ whole genome shotgun (WGS) entry which is preliminary data.</text>
</comment>
<evidence type="ECO:0000313" key="1">
    <source>
        <dbReference type="EMBL" id="EQA72114.1"/>
    </source>
</evidence>
<organism evidence="1 2">
    <name type="scientific">Leptospira noguchii serovar Panama str. CZ214</name>
    <dbReference type="NCBI Taxonomy" id="1001595"/>
    <lineage>
        <taxon>Bacteria</taxon>
        <taxon>Pseudomonadati</taxon>
        <taxon>Spirochaetota</taxon>
        <taxon>Spirochaetia</taxon>
        <taxon>Leptospirales</taxon>
        <taxon>Leptospiraceae</taxon>
        <taxon>Leptospira</taxon>
    </lineage>
</organism>